<sequence length="459" mass="52256">MKVPIEYHRGIIGQKGQNVRDMMNAYDVYIDVPSADQEEDVIRLEVDSDFHPKIIGKRGVIISKIRDKYNVQINFPRRGDPDESIITIQGYEEQANAARDEILSMVQEYNQLTKEEVEIDARVHSRLIGSRGWSIRKIMDEFNVEIKFPKTGSDNPNLVTIIGSEDAVFNAKDHLLNLEEEYLSSRTHLALLSSSRTLRRMSGKGRRRQFGEPRPSPPPSRERETAVTRPASSSKELLGRIPGATTRADIRGTSRRPEGRAKGDRDTTGPTERAKQCRTRRPRKIFRPSDLRPLRPLQRPLGGPVANIQHLTFEKAEKLHPLSHVSPNFGSGKYLSRLTIMKPLSMMIPYTSQFIVTIVPDSIIGNEIGETFEHGVRITNKLIKILHETKTSHFQRNVNSEESLPFEWTKKKQIRENRDSSATGFHCQHFFTTNSRSKLGTCFANRSPGFDVVKNQLLP</sequence>
<keyword evidence="3" id="KW-0175">Coiled coil</keyword>
<evidence type="ECO:0000313" key="7">
    <source>
        <dbReference type="Proteomes" id="UP000479000"/>
    </source>
</evidence>
<feature type="domain" description="K Homology" evidence="5">
    <location>
        <begin position="111"/>
        <end position="180"/>
    </location>
</feature>
<dbReference type="AlphaFoldDB" id="A0A6H5H3M1"/>
<dbReference type="SUPFAM" id="SSF54791">
    <property type="entry name" value="Eukaryotic type KH-domain (KH-domain type I)"/>
    <property type="match status" value="3"/>
</dbReference>
<dbReference type="Gene3D" id="3.30.1370.10">
    <property type="entry name" value="K Homology domain, type 1"/>
    <property type="match status" value="3"/>
</dbReference>
<evidence type="ECO:0000256" key="2">
    <source>
        <dbReference type="PROSITE-ProRule" id="PRU00117"/>
    </source>
</evidence>
<dbReference type="Proteomes" id="UP000479000">
    <property type="component" value="Unassembled WGS sequence"/>
</dbReference>
<dbReference type="InterPro" id="IPR004088">
    <property type="entry name" value="KH_dom_type_1"/>
</dbReference>
<feature type="region of interest" description="Disordered" evidence="4">
    <location>
        <begin position="195"/>
        <end position="284"/>
    </location>
</feature>
<name>A0A6H5H3M1_9HEMI</name>
<dbReference type="OrthoDB" id="10027144at2759"/>
<dbReference type="PANTHER" id="PTHR10288">
    <property type="entry name" value="KH DOMAIN CONTAINING RNA BINDING PROTEIN"/>
    <property type="match status" value="1"/>
</dbReference>
<dbReference type="PROSITE" id="PS50084">
    <property type="entry name" value="KH_TYPE_1"/>
    <property type="match status" value="3"/>
</dbReference>
<dbReference type="EMBL" id="CADCXU010024277">
    <property type="protein sequence ID" value="CAB0011813.1"/>
    <property type="molecule type" value="Genomic_DNA"/>
</dbReference>
<evidence type="ECO:0000256" key="3">
    <source>
        <dbReference type="SAM" id="Coils"/>
    </source>
</evidence>
<evidence type="ECO:0000313" key="6">
    <source>
        <dbReference type="EMBL" id="CAB0011813.1"/>
    </source>
</evidence>
<accession>A0A6H5H3M1</accession>
<proteinExistence type="predicted"/>
<dbReference type="InterPro" id="IPR036612">
    <property type="entry name" value="KH_dom_type_1_sf"/>
</dbReference>
<reference evidence="6 7" key="1">
    <citation type="submission" date="2020-02" db="EMBL/GenBank/DDBJ databases">
        <authorList>
            <person name="Ferguson B K."/>
        </authorList>
    </citation>
    <scope>NUCLEOTIDE SEQUENCE [LARGE SCALE GENOMIC DNA]</scope>
</reference>
<dbReference type="SMART" id="SM00322">
    <property type="entry name" value="KH"/>
    <property type="match status" value="2"/>
</dbReference>
<dbReference type="CDD" id="cd22417">
    <property type="entry name" value="KH-I_Vigilin_rpt14"/>
    <property type="match status" value="1"/>
</dbReference>
<keyword evidence="1" id="KW-0677">Repeat</keyword>
<dbReference type="GO" id="GO:0010468">
    <property type="term" value="P:regulation of gene expression"/>
    <property type="evidence" value="ECO:0007669"/>
    <property type="project" value="UniProtKB-ARBA"/>
</dbReference>
<feature type="compositionally biased region" description="Basic residues" evidence="4">
    <location>
        <begin position="197"/>
        <end position="208"/>
    </location>
</feature>
<organism evidence="6 7">
    <name type="scientific">Nesidiocoris tenuis</name>
    <dbReference type="NCBI Taxonomy" id="355587"/>
    <lineage>
        <taxon>Eukaryota</taxon>
        <taxon>Metazoa</taxon>
        <taxon>Ecdysozoa</taxon>
        <taxon>Arthropoda</taxon>
        <taxon>Hexapoda</taxon>
        <taxon>Insecta</taxon>
        <taxon>Pterygota</taxon>
        <taxon>Neoptera</taxon>
        <taxon>Paraneoptera</taxon>
        <taxon>Hemiptera</taxon>
        <taxon>Heteroptera</taxon>
        <taxon>Panheteroptera</taxon>
        <taxon>Cimicomorpha</taxon>
        <taxon>Miridae</taxon>
        <taxon>Dicyphina</taxon>
        <taxon>Nesidiocoris</taxon>
    </lineage>
</organism>
<feature type="domain" description="K Homology" evidence="5">
    <location>
        <begin position="38"/>
        <end position="107"/>
    </location>
</feature>
<dbReference type="Pfam" id="PF00013">
    <property type="entry name" value="KH_1"/>
    <property type="match status" value="2"/>
</dbReference>
<evidence type="ECO:0000256" key="1">
    <source>
        <dbReference type="ARBA" id="ARBA00022737"/>
    </source>
</evidence>
<dbReference type="GO" id="GO:0003723">
    <property type="term" value="F:RNA binding"/>
    <property type="evidence" value="ECO:0007669"/>
    <property type="project" value="UniProtKB-UniRule"/>
</dbReference>
<evidence type="ECO:0000256" key="4">
    <source>
        <dbReference type="SAM" id="MobiDB-lite"/>
    </source>
</evidence>
<feature type="compositionally biased region" description="Basic and acidic residues" evidence="4">
    <location>
        <begin position="248"/>
        <end position="275"/>
    </location>
</feature>
<protein>
    <recommendedName>
        <fullName evidence="5">K Homology domain-containing protein</fullName>
    </recommendedName>
</protein>
<gene>
    <name evidence="6" type="ORF">NTEN_LOCUS16704</name>
</gene>
<feature type="non-terminal residue" evidence="6">
    <location>
        <position position="459"/>
    </location>
</feature>
<feature type="coiled-coil region" evidence="3">
    <location>
        <begin position="88"/>
        <end position="115"/>
    </location>
</feature>
<keyword evidence="7" id="KW-1185">Reference proteome</keyword>
<dbReference type="InterPro" id="IPR004087">
    <property type="entry name" value="KH_dom"/>
</dbReference>
<dbReference type="CDD" id="cd22418">
    <property type="entry name" value="KH-I_Vigilin_rpt15"/>
    <property type="match status" value="1"/>
</dbReference>
<keyword evidence="2" id="KW-0694">RNA-binding</keyword>
<evidence type="ECO:0000259" key="5">
    <source>
        <dbReference type="SMART" id="SM00322"/>
    </source>
</evidence>